<dbReference type="Proteomes" id="UP000320791">
    <property type="component" value="Unassembled WGS sequence"/>
</dbReference>
<dbReference type="InterPro" id="IPR004036">
    <property type="entry name" value="Endonuclease-III-like_CS2"/>
</dbReference>
<keyword evidence="10" id="KW-0411">Iron-sulfur</keyword>
<dbReference type="SMART" id="SM00478">
    <property type="entry name" value="ENDO3c"/>
    <property type="match status" value="1"/>
</dbReference>
<dbReference type="GO" id="GO:0000701">
    <property type="term" value="F:purine-specific mismatch base pair DNA N-glycosylase activity"/>
    <property type="evidence" value="ECO:0007669"/>
    <property type="project" value="UniProtKB-EC"/>
</dbReference>
<evidence type="ECO:0000256" key="7">
    <source>
        <dbReference type="ARBA" id="ARBA00022763"/>
    </source>
</evidence>
<keyword evidence="11" id="KW-0234">DNA repair</keyword>
<evidence type="ECO:0000256" key="6">
    <source>
        <dbReference type="ARBA" id="ARBA00022723"/>
    </source>
</evidence>
<dbReference type="GO" id="GO:0035485">
    <property type="term" value="F:adenine/guanine mispair binding"/>
    <property type="evidence" value="ECO:0007669"/>
    <property type="project" value="TreeGrafter"/>
</dbReference>
<dbReference type="GO" id="GO:0051536">
    <property type="term" value="F:iron-sulfur cluster binding"/>
    <property type="evidence" value="ECO:0007669"/>
    <property type="project" value="UniProtKB-KW"/>
</dbReference>
<dbReference type="InterPro" id="IPR023170">
    <property type="entry name" value="HhH_base_excis_C"/>
</dbReference>
<evidence type="ECO:0000313" key="15">
    <source>
        <dbReference type="EMBL" id="TWT25539.1"/>
    </source>
</evidence>
<keyword evidence="7" id="KW-0227">DNA damage</keyword>
<evidence type="ECO:0000256" key="12">
    <source>
        <dbReference type="ARBA" id="ARBA00023295"/>
    </source>
</evidence>
<feature type="domain" description="Helix-hairpin-helix DNA-binding motif class 1" evidence="13">
    <location>
        <begin position="103"/>
        <end position="122"/>
    </location>
</feature>
<dbReference type="GO" id="GO:0006298">
    <property type="term" value="P:mismatch repair"/>
    <property type="evidence" value="ECO:0007669"/>
    <property type="project" value="TreeGrafter"/>
</dbReference>
<dbReference type="Pfam" id="PF00730">
    <property type="entry name" value="HhH-GPD"/>
    <property type="match status" value="1"/>
</dbReference>
<keyword evidence="12" id="KW-0326">Glycosidase</keyword>
<protein>
    <recommendedName>
        <fullName evidence="5">Adenine DNA glycosylase</fullName>
        <ecNumber evidence="4">3.2.2.31</ecNumber>
    </recommendedName>
</protein>
<dbReference type="PANTHER" id="PTHR42944">
    <property type="entry name" value="ADENINE DNA GLYCOSYLASE"/>
    <property type="match status" value="1"/>
</dbReference>
<evidence type="ECO:0000259" key="14">
    <source>
        <dbReference type="SMART" id="SM00478"/>
    </source>
</evidence>
<dbReference type="EC" id="3.2.2.31" evidence="4"/>
<dbReference type="Gene3D" id="1.10.1670.10">
    <property type="entry name" value="Helix-hairpin-Helix base-excision DNA repair enzymes (C-terminal)"/>
    <property type="match status" value="1"/>
</dbReference>
<dbReference type="InterPro" id="IPR003265">
    <property type="entry name" value="HhH-GPD_domain"/>
</dbReference>
<comment type="cofactor">
    <cofactor evidence="2">
        <name>[4Fe-4S] cluster</name>
        <dbReference type="ChEBI" id="CHEBI:49883"/>
    </cofactor>
</comment>
<comment type="caution">
    <text evidence="15">The sequence shown here is derived from an EMBL/GenBank/DDBJ whole genome shotgun (WGS) entry which is preliminary data.</text>
</comment>
<feature type="domain" description="HhH-GPD" evidence="14">
    <location>
        <begin position="33"/>
        <end position="182"/>
    </location>
</feature>
<dbReference type="InterPro" id="IPR044298">
    <property type="entry name" value="MIG/MutY"/>
</dbReference>
<dbReference type="InterPro" id="IPR000445">
    <property type="entry name" value="HhH_motif"/>
</dbReference>
<evidence type="ECO:0000256" key="3">
    <source>
        <dbReference type="ARBA" id="ARBA00008343"/>
    </source>
</evidence>
<dbReference type="SUPFAM" id="SSF48150">
    <property type="entry name" value="DNA-glycosylase"/>
    <property type="match status" value="1"/>
</dbReference>
<evidence type="ECO:0000256" key="8">
    <source>
        <dbReference type="ARBA" id="ARBA00022801"/>
    </source>
</evidence>
<dbReference type="OrthoDB" id="9802365at2"/>
<comment type="catalytic activity">
    <reaction evidence="1">
        <text>Hydrolyzes free adenine bases from 7,8-dihydro-8-oxoguanine:adenine mismatched double-stranded DNA, leaving an apurinic site.</text>
        <dbReference type="EC" id="3.2.2.31"/>
    </reaction>
</comment>
<dbReference type="InterPro" id="IPR011257">
    <property type="entry name" value="DNA_glycosylase"/>
</dbReference>
<keyword evidence="9" id="KW-0408">Iron</keyword>
<evidence type="ECO:0000259" key="13">
    <source>
        <dbReference type="SMART" id="SM00278"/>
    </source>
</evidence>
<evidence type="ECO:0000256" key="4">
    <source>
        <dbReference type="ARBA" id="ARBA00012045"/>
    </source>
</evidence>
<evidence type="ECO:0000256" key="11">
    <source>
        <dbReference type="ARBA" id="ARBA00023204"/>
    </source>
</evidence>
<evidence type="ECO:0000313" key="16">
    <source>
        <dbReference type="Proteomes" id="UP000320791"/>
    </source>
</evidence>
<dbReference type="AlphaFoldDB" id="A0A5C5UI50"/>
<evidence type="ECO:0000256" key="9">
    <source>
        <dbReference type="ARBA" id="ARBA00023004"/>
    </source>
</evidence>
<evidence type="ECO:0000256" key="1">
    <source>
        <dbReference type="ARBA" id="ARBA00000843"/>
    </source>
</evidence>
<gene>
    <name evidence="15" type="ORF">FRX94_06945</name>
</gene>
<dbReference type="CDD" id="cd00056">
    <property type="entry name" value="ENDO3c"/>
    <property type="match status" value="1"/>
</dbReference>
<sequence length="282" mass="31946">MIDDLLAWYDKHARDIVWRRGTTPWGVLLSEVMSQQTQVSRVAPLWEDWMQRWPSALHFSQASPDEILRAWGNLGYPRRALRLLDCARAIVEKHSGQVPDTVEELLELPGIGQYTARAIAAFAYRRRVPVVDTNVRRVLRRYVQGEFHQGNPRAADLPAVAALLPPERAPEFSVAFMELGAIVCTPEPKCEQCPIVRTCAWRLAGCPKPAEPPKRRTQRFAGTDRQVRGIIMAHLREHPESGRADIDILWPDATQRDRALFSLLADGLAEEHTPGKFRLPIA</sequence>
<dbReference type="GO" id="GO:0006284">
    <property type="term" value="P:base-excision repair"/>
    <property type="evidence" value="ECO:0007669"/>
    <property type="project" value="InterPro"/>
</dbReference>
<dbReference type="PROSITE" id="PS01155">
    <property type="entry name" value="ENDONUCLEASE_III_2"/>
    <property type="match status" value="1"/>
</dbReference>
<keyword evidence="16" id="KW-1185">Reference proteome</keyword>
<organism evidence="15 16">
    <name type="scientific">Corynebacterium canis</name>
    <dbReference type="NCBI Taxonomy" id="679663"/>
    <lineage>
        <taxon>Bacteria</taxon>
        <taxon>Bacillati</taxon>
        <taxon>Actinomycetota</taxon>
        <taxon>Actinomycetes</taxon>
        <taxon>Mycobacteriales</taxon>
        <taxon>Corynebacteriaceae</taxon>
        <taxon>Corynebacterium</taxon>
    </lineage>
</organism>
<dbReference type="GO" id="GO:0046872">
    <property type="term" value="F:metal ion binding"/>
    <property type="evidence" value="ECO:0007669"/>
    <property type="project" value="UniProtKB-KW"/>
</dbReference>
<evidence type="ECO:0000256" key="10">
    <source>
        <dbReference type="ARBA" id="ARBA00023014"/>
    </source>
</evidence>
<dbReference type="InterPro" id="IPR003583">
    <property type="entry name" value="Hlx-hairpin-Hlx_DNA-bd_motif"/>
</dbReference>
<dbReference type="SMART" id="SM00278">
    <property type="entry name" value="HhH1"/>
    <property type="match status" value="1"/>
</dbReference>
<accession>A0A5C5UI50</accession>
<dbReference type="GO" id="GO:0034039">
    <property type="term" value="F:8-oxo-7,8-dihydroguanine DNA N-glycosylase activity"/>
    <property type="evidence" value="ECO:0007669"/>
    <property type="project" value="TreeGrafter"/>
</dbReference>
<reference evidence="15 16" key="1">
    <citation type="submission" date="2019-08" db="EMBL/GenBank/DDBJ databases">
        <authorList>
            <person name="Lei W."/>
        </authorList>
    </citation>
    <scope>NUCLEOTIDE SEQUENCE [LARGE SCALE GENOMIC DNA]</scope>
    <source>
        <strain evidence="15 16">CCUG 58627</strain>
    </source>
</reference>
<name>A0A5C5UI50_9CORY</name>
<dbReference type="Gene3D" id="1.10.340.30">
    <property type="entry name" value="Hypothetical protein, domain 2"/>
    <property type="match status" value="1"/>
</dbReference>
<dbReference type="EMBL" id="VOHM01000012">
    <property type="protein sequence ID" value="TWT25539.1"/>
    <property type="molecule type" value="Genomic_DNA"/>
</dbReference>
<keyword evidence="6" id="KW-0479">Metal-binding</keyword>
<evidence type="ECO:0000256" key="2">
    <source>
        <dbReference type="ARBA" id="ARBA00001966"/>
    </source>
</evidence>
<dbReference type="PANTHER" id="PTHR42944:SF1">
    <property type="entry name" value="ADENINE DNA GLYCOSYLASE"/>
    <property type="match status" value="1"/>
</dbReference>
<comment type="similarity">
    <text evidence="3">Belongs to the Nth/MutY family.</text>
</comment>
<evidence type="ECO:0000256" key="5">
    <source>
        <dbReference type="ARBA" id="ARBA00022023"/>
    </source>
</evidence>
<dbReference type="GO" id="GO:0032357">
    <property type="term" value="F:oxidized purine DNA binding"/>
    <property type="evidence" value="ECO:0007669"/>
    <property type="project" value="TreeGrafter"/>
</dbReference>
<dbReference type="Pfam" id="PF00633">
    <property type="entry name" value="HHH"/>
    <property type="match status" value="1"/>
</dbReference>
<keyword evidence="8" id="KW-0378">Hydrolase</keyword>
<dbReference type="RefSeq" id="WP_146324408.1">
    <property type="nucleotide sequence ID" value="NZ_BAABLR010000021.1"/>
</dbReference>
<proteinExistence type="inferred from homology"/>